<evidence type="ECO:0000313" key="10">
    <source>
        <dbReference type="Proteomes" id="UP000886796"/>
    </source>
</evidence>
<dbReference type="InterPro" id="IPR001405">
    <property type="entry name" value="UPF0758"/>
</dbReference>
<dbReference type="Gene3D" id="3.40.140.10">
    <property type="entry name" value="Cytidine Deaminase, domain 2"/>
    <property type="match status" value="1"/>
</dbReference>
<dbReference type="GO" id="GO:0006508">
    <property type="term" value="P:proteolysis"/>
    <property type="evidence" value="ECO:0007669"/>
    <property type="project" value="UniProtKB-KW"/>
</dbReference>
<evidence type="ECO:0000313" key="9">
    <source>
        <dbReference type="EMBL" id="HIQ67590.1"/>
    </source>
</evidence>
<keyword evidence="2" id="KW-0645">Protease</keyword>
<accession>A0A9D0Z459</accession>
<dbReference type="GO" id="GO:0046872">
    <property type="term" value="F:metal ion binding"/>
    <property type="evidence" value="ECO:0007669"/>
    <property type="project" value="UniProtKB-KW"/>
</dbReference>
<keyword evidence="5" id="KW-0862">Zinc</keyword>
<dbReference type="InterPro" id="IPR010994">
    <property type="entry name" value="RuvA_2-like"/>
</dbReference>
<dbReference type="SUPFAM" id="SSF47781">
    <property type="entry name" value="RuvA domain 2-like"/>
    <property type="match status" value="1"/>
</dbReference>
<dbReference type="SUPFAM" id="SSF102712">
    <property type="entry name" value="JAB1/MPN domain"/>
    <property type="match status" value="1"/>
</dbReference>
<keyword evidence="4" id="KW-0378">Hydrolase</keyword>
<keyword evidence="3" id="KW-0479">Metal-binding</keyword>
<dbReference type="Gene3D" id="1.10.150.20">
    <property type="entry name" value="5' to 3' exonuclease, C-terminal subdomain"/>
    <property type="match status" value="1"/>
</dbReference>
<name>A0A9D0Z459_9FIRM</name>
<proteinExistence type="inferred from homology"/>
<dbReference type="EMBL" id="DVFK01000055">
    <property type="protein sequence ID" value="HIQ67590.1"/>
    <property type="molecule type" value="Genomic_DNA"/>
</dbReference>
<reference evidence="9" key="2">
    <citation type="journal article" date="2021" name="PeerJ">
        <title>Extensive microbial diversity within the chicken gut microbiome revealed by metagenomics and culture.</title>
        <authorList>
            <person name="Gilroy R."/>
            <person name="Ravi A."/>
            <person name="Getino M."/>
            <person name="Pursley I."/>
            <person name="Horton D.L."/>
            <person name="Alikhan N.F."/>
            <person name="Baker D."/>
            <person name="Gharbi K."/>
            <person name="Hall N."/>
            <person name="Watson M."/>
            <person name="Adriaenssens E.M."/>
            <person name="Foster-Nyarko E."/>
            <person name="Jarju S."/>
            <person name="Secka A."/>
            <person name="Antonio M."/>
            <person name="Oren A."/>
            <person name="Chaudhuri R.R."/>
            <person name="La Ragione R."/>
            <person name="Hildebrand F."/>
            <person name="Pallen M.J."/>
        </authorList>
    </citation>
    <scope>NUCLEOTIDE SEQUENCE</scope>
    <source>
        <strain evidence="9">13361</strain>
    </source>
</reference>
<dbReference type="AlphaFoldDB" id="A0A9D0Z459"/>
<gene>
    <name evidence="9" type="primary">radC</name>
    <name evidence="9" type="ORF">IAB74_03660</name>
</gene>
<evidence type="ECO:0000256" key="7">
    <source>
        <dbReference type="RuleBase" id="RU003797"/>
    </source>
</evidence>
<evidence type="ECO:0000256" key="2">
    <source>
        <dbReference type="ARBA" id="ARBA00022670"/>
    </source>
</evidence>
<evidence type="ECO:0000259" key="8">
    <source>
        <dbReference type="PROSITE" id="PS50249"/>
    </source>
</evidence>
<dbReference type="NCBIfam" id="TIGR00608">
    <property type="entry name" value="radc"/>
    <property type="match status" value="1"/>
</dbReference>
<evidence type="ECO:0000256" key="1">
    <source>
        <dbReference type="ARBA" id="ARBA00010243"/>
    </source>
</evidence>
<dbReference type="GO" id="GO:0008237">
    <property type="term" value="F:metallopeptidase activity"/>
    <property type="evidence" value="ECO:0007669"/>
    <property type="project" value="UniProtKB-KW"/>
</dbReference>
<dbReference type="InterPro" id="IPR025657">
    <property type="entry name" value="RadC_JAB"/>
</dbReference>
<evidence type="ECO:0000256" key="3">
    <source>
        <dbReference type="ARBA" id="ARBA00022723"/>
    </source>
</evidence>
<evidence type="ECO:0000256" key="6">
    <source>
        <dbReference type="ARBA" id="ARBA00023049"/>
    </source>
</evidence>
<dbReference type="PROSITE" id="PS01302">
    <property type="entry name" value="UPF0758"/>
    <property type="match status" value="1"/>
</dbReference>
<dbReference type="PROSITE" id="PS50249">
    <property type="entry name" value="MPN"/>
    <property type="match status" value="1"/>
</dbReference>
<protein>
    <submittedName>
        <fullName evidence="9">DNA repair protein RadC</fullName>
    </submittedName>
</protein>
<dbReference type="PANTHER" id="PTHR30471:SF3">
    <property type="entry name" value="UPF0758 PROTEIN YEES-RELATED"/>
    <property type="match status" value="1"/>
</dbReference>
<reference evidence="9" key="1">
    <citation type="submission" date="2020-10" db="EMBL/GenBank/DDBJ databases">
        <authorList>
            <person name="Gilroy R."/>
        </authorList>
    </citation>
    <scope>NUCLEOTIDE SEQUENCE</scope>
    <source>
        <strain evidence="9">13361</strain>
    </source>
</reference>
<dbReference type="Pfam" id="PF04002">
    <property type="entry name" value="RadC"/>
    <property type="match status" value="1"/>
</dbReference>
<feature type="domain" description="MPN" evidence="8">
    <location>
        <begin position="101"/>
        <end position="223"/>
    </location>
</feature>
<sequence length="232" mass="25397">MAVHDGHRERLKERFRTEGLDGFTEVQVLELLLFYSVPRKDTNEIAHALLEKFGTLAQVLDANPADLEKVPGMGSSSALFLKLLSAAGRRYQISRTESASILRTVEQCGAYLQPRFFGRKHEAVFLLCMDAKCKVLACKQVGEGSVNSAGVPIRRVVETALSANATMVVLAHNHPSGLALPSADDIQTTKRLAVALDTVEITLIDHLVFSDDDYVSMAQSGYYKPGESMCVL</sequence>
<dbReference type="InterPro" id="IPR020891">
    <property type="entry name" value="UPF0758_CS"/>
</dbReference>
<dbReference type="InterPro" id="IPR037518">
    <property type="entry name" value="MPN"/>
</dbReference>
<evidence type="ECO:0000256" key="5">
    <source>
        <dbReference type="ARBA" id="ARBA00022833"/>
    </source>
</evidence>
<dbReference type="PANTHER" id="PTHR30471">
    <property type="entry name" value="DNA REPAIR PROTEIN RADC"/>
    <property type="match status" value="1"/>
</dbReference>
<comment type="caution">
    <text evidence="9">The sequence shown here is derived from an EMBL/GenBank/DDBJ whole genome shotgun (WGS) entry which is preliminary data.</text>
</comment>
<evidence type="ECO:0000256" key="4">
    <source>
        <dbReference type="ARBA" id="ARBA00022801"/>
    </source>
</evidence>
<comment type="similarity">
    <text evidence="1 7">Belongs to the UPF0758 family.</text>
</comment>
<keyword evidence="6" id="KW-0482">Metalloprotease</keyword>
<dbReference type="Proteomes" id="UP000886796">
    <property type="component" value="Unassembled WGS sequence"/>
</dbReference>
<organism evidence="9 10">
    <name type="scientific">Candidatus Faecousia excrementigallinarum</name>
    <dbReference type="NCBI Taxonomy" id="2840806"/>
    <lineage>
        <taxon>Bacteria</taxon>
        <taxon>Bacillati</taxon>
        <taxon>Bacillota</taxon>
        <taxon>Clostridia</taxon>
        <taxon>Eubacteriales</taxon>
        <taxon>Oscillospiraceae</taxon>
        <taxon>Faecousia</taxon>
    </lineage>
</organism>
<dbReference type="CDD" id="cd08071">
    <property type="entry name" value="MPN_DUF2466"/>
    <property type="match status" value="1"/>
</dbReference>